<evidence type="ECO:0000313" key="1">
    <source>
        <dbReference type="EMBL" id="VDN99451.1"/>
    </source>
</evidence>
<dbReference type="AlphaFoldDB" id="A0A0R3T955"/>
<protein>
    <submittedName>
        <fullName evidence="3">BPI2 domain-containing protein</fullName>
    </submittedName>
</protein>
<gene>
    <name evidence="1" type="ORF">HNAJ_LOCUS3592</name>
</gene>
<dbReference type="EMBL" id="UZAE01002146">
    <property type="protein sequence ID" value="VDN99451.1"/>
    <property type="molecule type" value="Genomic_DNA"/>
</dbReference>
<keyword evidence="2" id="KW-1185">Reference proteome</keyword>
<reference evidence="1 2" key="2">
    <citation type="submission" date="2018-11" db="EMBL/GenBank/DDBJ databases">
        <authorList>
            <consortium name="Pathogen Informatics"/>
        </authorList>
    </citation>
    <scope>NUCLEOTIDE SEQUENCE [LARGE SCALE GENOMIC DNA]</scope>
</reference>
<organism evidence="3">
    <name type="scientific">Rodentolepis nana</name>
    <name type="common">Dwarf tapeworm</name>
    <name type="synonym">Hymenolepis nana</name>
    <dbReference type="NCBI Taxonomy" id="102285"/>
    <lineage>
        <taxon>Eukaryota</taxon>
        <taxon>Metazoa</taxon>
        <taxon>Spiralia</taxon>
        <taxon>Lophotrochozoa</taxon>
        <taxon>Platyhelminthes</taxon>
        <taxon>Cestoda</taxon>
        <taxon>Eucestoda</taxon>
        <taxon>Cyclophyllidea</taxon>
        <taxon>Hymenolepididae</taxon>
        <taxon>Rodentolepis</taxon>
    </lineage>
</organism>
<evidence type="ECO:0000313" key="3">
    <source>
        <dbReference type="WBParaSite" id="HNAJ_0000359401-mRNA-1"/>
    </source>
</evidence>
<proteinExistence type="predicted"/>
<reference evidence="3" key="1">
    <citation type="submission" date="2017-02" db="UniProtKB">
        <authorList>
            <consortium name="WormBaseParasite"/>
        </authorList>
    </citation>
    <scope>IDENTIFICATION</scope>
</reference>
<dbReference type="Proteomes" id="UP000278807">
    <property type="component" value="Unassembled WGS sequence"/>
</dbReference>
<evidence type="ECO:0000313" key="2">
    <source>
        <dbReference type="Proteomes" id="UP000278807"/>
    </source>
</evidence>
<sequence>MKCQNGKECYEALNKESLSTVFEVNREIWTRIYPRPIYLSKIFMNFSERFDFAGFFYTPGFAENPELYLSTEMNIRRQFFYAWRNALSYLGHRSMYYRFPRSALNGGFILNGMLSVLRKLMLNKHKELRPMVANMPVYMLDACLLFPDLKELIMKVSQLVGSSICAIQLKPEFWPTITSTFRPKNTMFQESDYYQKAVARVDTKLDLSTSQGLSDDLLEGQDSFPIAWLRLDITDFTNVHDRKEQEPEDRQSTQLDKEWGWVAYVTANEPPNVEVKFTGPNEVHCLTSAGDFNNITGFLIRETFKRLILMEKFENRQWQFNSQQIKWDISCSELPNYQKRDTCTAIGKSIRLNCSRPIGQVEGEKCGSVDIGNLYLNITVTEIIPNIMEIVGVSEFSRLPNGKLDNPTAKPKSFLQMVLKVIREALVNFNCLLT</sequence>
<name>A0A0R3T955_RODNA</name>
<dbReference type="WBParaSite" id="HNAJ_0000359401-mRNA-1">
    <property type="protein sequence ID" value="HNAJ_0000359401-mRNA-1"/>
    <property type="gene ID" value="HNAJ_0000359401"/>
</dbReference>
<accession>A0A0R3T955</accession>